<dbReference type="EMBL" id="MGIK01000026">
    <property type="protein sequence ID" value="OGM87628.1"/>
    <property type="molecule type" value="Genomic_DNA"/>
</dbReference>
<keyword evidence="6" id="KW-0378">Hydrolase</keyword>
<organism evidence="13 14">
    <name type="scientific">Candidatus Woesebacteria bacterium RIFOXYD1_FULL_41_28</name>
    <dbReference type="NCBI Taxonomy" id="1802550"/>
    <lineage>
        <taxon>Bacteria</taxon>
        <taxon>Candidatus Woeseibacteriota</taxon>
    </lineage>
</organism>
<evidence type="ECO:0000313" key="13">
    <source>
        <dbReference type="EMBL" id="OGM87628.1"/>
    </source>
</evidence>
<evidence type="ECO:0000256" key="9">
    <source>
        <dbReference type="ARBA" id="ARBA00023049"/>
    </source>
</evidence>
<dbReference type="InterPro" id="IPR041489">
    <property type="entry name" value="PDZ_6"/>
</dbReference>
<dbReference type="GO" id="GO:0016020">
    <property type="term" value="C:membrane"/>
    <property type="evidence" value="ECO:0007669"/>
    <property type="project" value="UniProtKB-SubCell"/>
</dbReference>
<evidence type="ECO:0000256" key="4">
    <source>
        <dbReference type="ARBA" id="ARBA00022670"/>
    </source>
</evidence>
<keyword evidence="7" id="KW-0862">Zinc</keyword>
<comment type="caution">
    <text evidence="13">The sequence shown here is derived from an EMBL/GenBank/DDBJ whole genome shotgun (WGS) entry which is preliminary data.</text>
</comment>
<feature type="transmembrane region" description="Helical" evidence="11">
    <location>
        <begin position="332"/>
        <end position="351"/>
    </location>
</feature>
<dbReference type="InterPro" id="IPR008915">
    <property type="entry name" value="Peptidase_M50"/>
</dbReference>
<evidence type="ECO:0000256" key="1">
    <source>
        <dbReference type="ARBA" id="ARBA00001947"/>
    </source>
</evidence>
<reference evidence="13 14" key="1">
    <citation type="journal article" date="2016" name="Nat. Commun.">
        <title>Thousands of microbial genomes shed light on interconnected biogeochemical processes in an aquifer system.</title>
        <authorList>
            <person name="Anantharaman K."/>
            <person name="Brown C.T."/>
            <person name="Hug L.A."/>
            <person name="Sharon I."/>
            <person name="Castelle C.J."/>
            <person name="Probst A.J."/>
            <person name="Thomas B.C."/>
            <person name="Singh A."/>
            <person name="Wilkins M.J."/>
            <person name="Karaoz U."/>
            <person name="Brodie E.L."/>
            <person name="Williams K.H."/>
            <person name="Hubbard S.S."/>
            <person name="Banfield J.F."/>
        </authorList>
    </citation>
    <scope>NUCLEOTIDE SEQUENCE [LARGE SCALE GENOMIC DNA]</scope>
</reference>
<dbReference type="AlphaFoldDB" id="A0A1F8DIB0"/>
<evidence type="ECO:0000256" key="7">
    <source>
        <dbReference type="ARBA" id="ARBA00022833"/>
    </source>
</evidence>
<dbReference type="InterPro" id="IPR004387">
    <property type="entry name" value="Pept_M50_Zn"/>
</dbReference>
<evidence type="ECO:0000256" key="5">
    <source>
        <dbReference type="ARBA" id="ARBA00022692"/>
    </source>
</evidence>
<comment type="similarity">
    <text evidence="3">Belongs to the peptidase M50B family.</text>
</comment>
<feature type="transmembrane region" description="Helical" evidence="11">
    <location>
        <begin position="282"/>
        <end position="302"/>
    </location>
</feature>
<dbReference type="Pfam" id="PF17820">
    <property type="entry name" value="PDZ_6"/>
    <property type="match status" value="1"/>
</dbReference>
<sequence>MMFGSIIVFILVLSVLVIVHELGHFIVARKSGVKVEEFGFGLPPRIWGKKVGETLYSINALPFGGFVKLHGEQEEDPETNIKRSFLHKSKKVRAAIVVAGVIMNFILAIFVFAIVYSFSGIPRDMGKVKVINVTTDSPAQKAGIVVGDIVTKVGDEEVTSSDDFIAKTANYKERAVTYEIQRVVDSQEKAIKVKLTPRENPPEGEGPIGVTITTMEIYYPPILQRPFYGVYYGFKEGIYWGKTIVTGLGGLATGIFRGEAVSGVSGPIGIYAVTTEASKGGFLTLLNFVGILSVNLAILNIIPFPALDGGRLLFIGIEAATRKKVSTRVEAIINNIGFLLLITLLLVITIGDVRRLITTGSIEGFINSLTK</sequence>
<feature type="transmembrane region" description="Helical" evidence="11">
    <location>
        <begin position="92"/>
        <end position="118"/>
    </location>
</feature>
<evidence type="ECO:0000259" key="12">
    <source>
        <dbReference type="SMART" id="SM00228"/>
    </source>
</evidence>
<protein>
    <recommendedName>
        <fullName evidence="12">PDZ domain-containing protein</fullName>
    </recommendedName>
</protein>
<comment type="subcellular location">
    <subcellularLocation>
        <location evidence="2">Membrane</location>
        <topology evidence="2">Multi-pass membrane protein</topology>
    </subcellularLocation>
</comment>
<dbReference type="Gene3D" id="2.30.42.10">
    <property type="match status" value="1"/>
</dbReference>
<gene>
    <name evidence="13" type="ORF">A2594_00985</name>
</gene>
<dbReference type="GO" id="GO:0006508">
    <property type="term" value="P:proteolysis"/>
    <property type="evidence" value="ECO:0007669"/>
    <property type="project" value="UniProtKB-KW"/>
</dbReference>
<dbReference type="InterPro" id="IPR001478">
    <property type="entry name" value="PDZ"/>
</dbReference>
<dbReference type="CDD" id="cd06163">
    <property type="entry name" value="S2P-M50_PDZ_RseP-like"/>
    <property type="match status" value="1"/>
</dbReference>
<evidence type="ECO:0000256" key="6">
    <source>
        <dbReference type="ARBA" id="ARBA00022801"/>
    </source>
</evidence>
<accession>A0A1F8DIB0</accession>
<dbReference type="InterPro" id="IPR036034">
    <property type="entry name" value="PDZ_sf"/>
</dbReference>
<dbReference type="PANTHER" id="PTHR42837">
    <property type="entry name" value="REGULATOR OF SIGMA-E PROTEASE RSEP"/>
    <property type="match status" value="1"/>
</dbReference>
<dbReference type="GO" id="GO:0004222">
    <property type="term" value="F:metalloendopeptidase activity"/>
    <property type="evidence" value="ECO:0007669"/>
    <property type="project" value="InterPro"/>
</dbReference>
<dbReference type="SMART" id="SM00228">
    <property type="entry name" value="PDZ"/>
    <property type="match status" value="1"/>
</dbReference>
<dbReference type="Pfam" id="PF02163">
    <property type="entry name" value="Peptidase_M50"/>
    <property type="match status" value="1"/>
</dbReference>
<evidence type="ECO:0000256" key="11">
    <source>
        <dbReference type="SAM" id="Phobius"/>
    </source>
</evidence>
<dbReference type="PANTHER" id="PTHR42837:SF2">
    <property type="entry name" value="MEMBRANE METALLOPROTEASE ARASP2, CHLOROPLASTIC-RELATED"/>
    <property type="match status" value="1"/>
</dbReference>
<feature type="domain" description="PDZ" evidence="12">
    <location>
        <begin position="108"/>
        <end position="184"/>
    </location>
</feature>
<evidence type="ECO:0000256" key="3">
    <source>
        <dbReference type="ARBA" id="ARBA00007931"/>
    </source>
</evidence>
<evidence type="ECO:0000256" key="2">
    <source>
        <dbReference type="ARBA" id="ARBA00004141"/>
    </source>
</evidence>
<dbReference type="SUPFAM" id="SSF50156">
    <property type="entry name" value="PDZ domain-like"/>
    <property type="match status" value="1"/>
</dbReference>
<feature type="transmembrane region" description="Helical" evidence="11">
    <location>
        <begin position="6"/>
        <end position="27"/>
    </location>
</feature>
<proteinExistence type="inferred from homology"/>
<evidence type="ECO:0000256" key="8">
    <source>
        <dbReference type="ARBA" id="ARBA00022989"/>
    </source>
</evidence>
<keyword evidence="4" id="KW-0645">Protease</keyword>
<comment type="cofactor">
    <cofactor evidence="1">
        <name>Zn(2+)</name>
        <dbReference type="ChEBI" id="CHEBI:29105"/>
    </cofactor>
</comment>
<keyword evidence="10 11" id="KW-0472">Membrane</keyword>
<name>A0A1F8DIB0_9BACT</name>
<keyword evidence="9" id="KW-0482">Metalloprotease</keyword>
<keyword evidence="5 11" id="KW-0812">Transmembrane</keyword>
<dbReference type="Proteomes" id="UP000176775">
    <property type="component" value="Unassembled WGS sequence"/>
</dbReference>
<evidence type="ECO:0000256" key="10">
    <source>
        <dbReference type="ARBA" id="ARBA00023136"/>
    </source>
</evidence>
<evidence type="ECO:0000313" key="14">
    <source>
        <dbReference type="Proteomes" id="UP000176775"/>
    </source>
</evidence>
<keyword evidence="8 11" id="KW-1133">Transmembrane helix</keyword>